<dbReference type="eggNOG" id="COG2264">
    <property type="taxonomic scope" value="Bacteria"/>
</dbReference>
<feature type="binding site" evidence="6">
    <location>
        <position position="137"/>
    </location>
    <ligand>
        <name>S-adenosyl-L-methionine</name>
        <dbReference type="ChEBI" id="CHEBI:59789"/>
    </ligand>
</feature>
<organism evidence="7 8">
    <name type="scientific">Mariprofundus ferrooxydans PV-1</name>
    <dbReference type="NCBI Taxonomy" id="314345"/>
    <lineage>
        <taxon>Bacteria</taxon>
        <taxon>Pseudomonadati</taxon>
        <taxon>Pseudomonadota</taxon>
        <taxon>Candidatius Mariprofundia</taxon>
        <taxon>Mariprofundales</taxon>
        <taxon>Mariprofundaceae</taxon>
        <taxon>Mariprofundus</taxon>
    </lineage>
</organism>
<comment type="caution">
    <text evidence="7">The sequence shown here is derived from an EMBL/GenBank/DDBJ whole genome shotgun (WGS) entry which is preliminary data.</text>
</comment>
<dbReference type="CDD" id="cd02440">
    <property type="entry name" value="AdoMet_MTases"/>
    <property type="match status" value="1"/>
</dbReference>
<dbReference type="InterPro" id="IPR029063">
    <property type="entry name" value="SAM-dependent_MTases_sf"/>
</dbReference>
<protein>
    <recommendedName>
        <fullName evidence="6">Ribosomal protein L11 methyltransferase</fullName>
        <shortName evidence="6">L11 Mtase</shortName>
        <ecNumber evidence="6">2.1.1.-</ecNumber>
    </recommendedName>
</protein>
<dbReference type="GO" id="GO:0005840">
    <property type="term" value="C:ribosome"/>
    <property type="evidence" value="ECO:0007669"/>
    <property type="project" value="UniProtKB-KW"/>
</dbReference>
<comment type="function">
    <text evidence="6">Methylates ribosomal protein L11.</text>
</comment>
<dbReference type="EMBL" id="AATS01000017">
    <property type="protein sequence ID" value="EAU53752.1"/>
    <property type="molecule type" value="Genomic_DNA"/>
</dbReference>
<sequence>MQAGKCLELRIPATAMEEDDFMQLAGALQSLGVASETDADSKACEHLAWFAIDEDEAKRRAGLTAAVLLAGLQPADFTLTTLEQHGWETAWQKDWHAMPVGKRLWVRPSFCEGPNDGRIDIVLDPGMAFGTGTHPTTRLCLEAIERICDKRPPLTLLDMGAGSGLLAIAAIKLGAGSALAVDMEQDSVDACQANAGINGVALDVLLADTPPKQQFELVVANILAAPLVWMATELSACVADHLILSGLLTTQVDDVCAAYAAEGLVEVRRDTLEEWASVELVRK</sequence>
<evidence type="ECO:0000256" key="1">
    <source>
        <dbReference type="ARBA" id="ARBA00009741"/>
    </source>
</evidence>
<keyword evidence="7" id="KW-0689">Ribosomal protein</keyword>
<dbReference type="InterPro" id="IPR004498">
    <property type="entry name" value="Ribosomal_PrmA_MeTrfase"/>
</dbReference>
<dbReference type="Gene3D" id="3.40.50.150">
    <property type="entry name" value="Vaccinia Virus protein VP39"/>
    <property type="match status" value="1"/>
</dbReference>
<dbReference type="SUPFAM" id="SSF53335">
    <property type="entry name" value="S-adenosyl-L-methionine-dependent methyltransferases"/>
    <property type="match status" value="1"/>
</dbReference>
<evidence type="ECO:0000256" key="2">
    <source>
        <dbReference type="ARBA" id="ARBA00022490"/>
    </source>
</evidence>
<evidence type="ECO:0000256" key="3">
    <source>
        <dbReference type="ARBA" id="ARBA00022603"/>
    </source>
</evidence>
<keyword evidence="2 6" id="KW-0963">Cytoplasm</keyword>
<gene>
    <name evidence="6" type="primary">prmA</name>
    <name evidence="7" type="ORF">SPV1_09979</name>
</gene>
<dbReference type="PANTHER" id="PTHR43648:SF1">
    <property type="entry name" value="ELECTRON TRANSFER FLAVOPROTEIN BETA SUBUNIT LYSINE METHYLTRANSFERASE"/>
    <property type="match status" value="1"/>
</dbReference>
<keyword evidence="8" id="KW-1185">Reference proteome</keyword>
<dbReference type="HOGENOM" id="CLU_049382_3_1_0"/>
<dbReference type="Pfam" id="PF06325">
    <property type="entry name" value="PrmA"/>
    <property type="match status" value="1"/>
</dbReference>
<keyword evidence="4 6" id="KW-0808">Transferase</keyword>
<dbReference type="PANTHER" id="PTHR43648">
    <property type="entry name" value="ELECTRON TRANSFER FLAVOPROTEIN BETA SUBUNIT LYSINE METHYLTRANSFERASE"/>
    <property type="match status" value="1"/>
</dbReference>
<dbReference type="AlphaFoldDB" id="Q0EX05"/>
<accession>Q0EX05</accession>
<comment type="similarity">
    <text evidence="1 6">Belongs to the methyltransferase superfamily. PrmA family.</text>
</comment>
<dbReference type="GO" id="GO:0016279">
    <property type="term" value="F:protein-lysine N-methyltransferase activity"/>
    <property type="evidence" value="ECO:0007669"/>
    <property type="project" value="RHEA"/>
</dbReference>
<dbReference type="EC" id="2.1.1.-" evidence="6"/>
<dbReference type="HAMAP" id="MF_00735">
    <property type="entry name" value="Methyltr_PrmA"/>
    <property type="match status" value="1"/>
</dbReference>
<dbReference type="Proteomes" id="UP000005297">
    <property type="component" value="Unassembled WGS sequence"/>
</dbReference>
<keyword evidence="3 6" id="KW-0489">Methyltransferase</keyword>
<dbReference type="GO" id="GO:0032259">
    <property type="term" value="P:methylation"/>
    <property type="evidence" value="ECO:0007669"/>
    <property type="project" value="UniProtKB-KW"/>
</dbReference>
<dbReference type="FunCoup" id="Q0EX05">
    <property type="interactions" value="437"/>
</dbReference>
<dbReference type="RefSeq" id="WP_009849515.1">
    <property type="nucleotide sequence ID" value="NZ_DS022294.1"/>
</dbReference>
<evidence type="ECO:0000313" key="8">
    <source>
        <dbReference type="Proteomes" id="UP000005297"/>
    </source>
</evidence>
<evidence type="ECO:0000256" key="4">
    <source>
        <dbReference type="ARBA" id="ARBA00022679"/>
    </source>
</evidence>
<feature type="binding site" evidence="6">
    <location>
        <position position="182"/>
    </location>
    <ligand>
        <name>S-adenosyl-L-methionine</name>
        <dbReference type="ChEBI" id="CHEBI:59789"/>
    </ligand>
</feature>
<evidence type="ECO:0000256" key="5">
    <source>
        <dbReference type="ARBA" id="ARBA00022691"/>
    </source>
</evidence>
<name>Q0EX05_9PROT</name>
<evidence type="ECO:0000256" key="6">
    <source>
        <dbReference type="HAMAP-Rule" id="MF_00735"/>
    </source>
</evidence>
<keyword evidence="7" id="KW-0687">Ribonucleoprotein</keyword>
<dbReference type="InterPro" id="IPR050078">
    <property type="entry name" value="Ribosomal_L11_MeTrfase_PrmA"/>
</dbReference>
<evidence type="ECO:0000313" key="7">
    <source>
        <dbReference type="EMBL" id="EAU53752.1"/>
    </source>
</evidence>
<dbReference type="OrthoDB" id="5289279at2"/>
<comment type="subcellular location">
    <subcellularLocation>
        <location evidence="6">Cytoplasm</location>
    </subcellularLocation>
</comment>
<dbReference type="InParanoid" id="Q0EX05"/>
<dbReference type="GO" id="GO:0005737">
    <property type="term" value="C:cytoplasm"/>
    <property type="evidence" value="ECO:0007669"/>
    <property type="project" value="UniProtKB-SubCell"/>
</dbReference>
<feature type="binding site" evidence="6">
    <location>
        <position position="160"/>
    </location>
    <ligand>
        <name>S-adenosyl-L-methionine</name>
        <dbReference type="ChEBI" id="CHEBI:59789"/>
    </ligand>
</feature>
<dbReference type="STRING" id="314344.AL013_07135"/>
<feature type="binding site" evidence="6">
    <location>
        <position position="221"/>
    </location>
    <ligand>
        <name>S-adenosyl-L-methionine</name>
        <dbReference type="ChEBI" id="CHEBI:59789"/>
    </ligand>
</feature>
<comment type="catalytic activity">
    <reaction evidence="6">
        <text>L-lysyl-[protein] + 3 S-adenosyl-L-methionine = N(6),N(6),N(6)-trimethyl-L-lysyl-[protein] + 3 S-adenosyl-L-homocysteine + 3 H(+)</text>
        <dbReference type="Rhea" id="RHEA:54192"/>
        <dbReference type="Rhea" id="RHEA-COMP:9752"/>
        <dbReference type="Rhea" id="RHEA-COMP:13826"/>
        <dbReference type="ChEBI" id="CHEBI:15378"/>
        <dbReference type="ChEBI" id="CHEBI:29969"/>
        <dbReference type="ChEBI" id="CHEBI:57856"/>
        <dbReference type="ChEBI" id="CHEBI:59789"/>
        <dbReference type="ChEBI" id="CHEBI:61961"/>
    </reaction>
</comment>
<keyword evidence="5 6" id="KW-0949">S-adenosyl-L-methionine</keyword>
<proteinExistence type="inferred from homology"/>
<reference evidence="7 8" key="1">
    <citation type="submission" date="2006-09" db="EMBL/GenBank/DDBJ databases">
        <authorList>
            <person name="Emerson D."/>
            <person name="Ferriera S."/>
            <person name="Johnson J."/>
            <person name="Kravitz S."/>
            <person name="Halpern A."/>
            <person name="Remington K."/>
            <person name="Beeson K."/>
            <person name="Tran B."/>
            <person name="Rogers Y.-H."/>
            <person name="Friedman R."/>
            <person name="Venter J.C."/>
        </authorList>
    </citation>
    <scope>NUCLEOTIDE SEQUENCE [LARGE SCALE GENOMIC DNA]</scope>
    <source>
        <strain evidence="7 8">PV-1</strain>
    </source>
</reference>